<comment type="caution">
    <text evidence="1">The sequence shown here is derived from an EMBL/GenBank/DDBJ whole genome shotgun (WGS) entry which is preliminary data.</text>
</comment>
<proteinExistence type="predicted"/>
<evidence type="ECO:0000313" key="2">
    <source>
        <dbReference type="Proteomes" id="UP000198211"/>
    </source>
</evidence>
<reference evidence="2" key="1">
    <citation type="submission" date="2017-03" db="EMBL/GenBank/DDBJ databases">
        <title>Phytopthora megakarya and P. palmivora, two closely related causual agents of cacao black pod achieved similar genome size and gene model numbers by different mechanisms.</title>
        <authorList>
            <person name="Ali S."/>
            <person name="Shao J."/>
            <person name="Larry D.J."/>
            <person name="Kronmiller B."/>
            <person name="Shen D."/>
            <person name="Strem M.D."/>
            <person name="Melnick R.L."/>
            <person name="Guiltinan M.J."/>
            <person name="Tyler B.M."/>
            <person name="Meinhardt L.W."/>
            <person name="Bailey B.A."/>
        </authorList>
    </citation>
    <scope>NUCLEOTIDE SEQUENCE [LARGE SCALE GENOMIC DNA]</scope>
    <source>
        <strain evidence="2">zdho120</strain>
    </source>
</reference>
<dbReference type="STRING" id="4795.A0A225VH31"/>
<dbReference type="OrthoDB" id="155726at2759"/>
<dbReference type="EMBL" id="NBNE01004722">
    <property type="protein sequence ID" value="OWZ04891.1"/>
    <property type="molecule type" value="Genomic_DNA"/>
</dbReference>
<name>A0A225VH31_9STRA</name>
<keyword evidence="2" id="KW-1185">Reference proteome</keyword>
<sequence length="237" mass="26455">MELCHGLSVPFDNEAKFAEKSRDLLADYLLEGYPALVIASVAVNGSPSEGVYYFGETLLPNLQCKLQQGDGGGDPTMQNIAFYIKTLPEDIDRHFPSPIEWFGIVNTSDEDANCEPLVSSFPLLYFDNEQLIVSLTRVCAALKTAVSELSSECEKFIANHQKCETTLERLDFPYKDSVVSNGAKTSFQYVEVVQHYVLKRSMLQIMLSSSSRNDTGRRCIKFVRVPDLLPNSCFANV</sequence>
<accession>A0A225VH31</accession>
<dbReference type="Proteomes" id="UP000198211">
    <property type="component" value="Unassembled WGS sequence"/>
</dbReference>
<organism evidence="1 2">
    <name type="scientific">Phytophthora megakarya</name>
    <dbReference type="NCBI Taxonomy" id="4795"/>
    <lineage>
        <taxon>Eukaryota</taxon>
        <taxon>Sar</taxon>
        <taxon>Stramenopiles</taxon>
        <taxon>Oomycota</taxon>
        <taxon>Peronosporomycetes</taxon>
        <taxon>Peronosporales</taxon>
        <taxon>Peronosporaceae</taxon>
        <taxon>Phytophthora</taxon>
    </lineage>
</organism>
<evidence type="ECO:0000313" key="1">
    <source>
        <dbReference type="EMBL" id="OWZ04891.1"/>
    </source>
</evidence>
<protein>
    <submittedName>
        <fullName evidence="1">Crinkler (CRN)</fullName>
    </submittedName>
</protein>
<gene>
    <name evidence="1" type="ORF">PHMEG_00023129</name>
</gene>
<dbReference type="AlphaFoldDB" id="A0A225VH31"/>